<dbReference type="InterPro" id="IPR006680">
    <property type="entry name" value="Amidohydro-rel"/>
</dbReference>
<dbReference type="EMBL" id="CP042261">
    <property type="protein sequence ID" value="QDY69390.1"/>
    <property type="molecule type" value="Genomic_DNA"/>
</dbReference>
<evidence type="ECO:0000256" key="2">
    <source>
        <dbReference type="ARBA" id="ARBA00022801"/>
    </source>
</evidence>
<dbReference type="RefSeq" id="WP_146364769.1">
    <property type="nucleotide sequence ID" value="NZ_CP042261.1"/>
</dbReference>
<sequence length="378" mass="40781">MIPRLPPLRLSGAFVLRDGLLQQRSIAVCEGRLAVGPYPAVDLSGYYVLPGIVDAQSRSSGRDSTFTISMMASGVTTAYVGVSWGWTREHARPDVATAAVAQIATFNRSCPLDLRIQLRCDPLMAHHEAALLDLVQTPEIGQVVFTNGAARAALLRDGDPDQFAKWSAERGRTVEHMSFLLDRMLMNAHSVPRHLCKLAERFDSLGIVYGSTEDDCVETREHRSMIGARLCMDPPGIGIARAARAVGDAVFIGAARALAGTAAGQGWSAIELIQHKGCDALVSNGDPAALCKAVFRLVEHSGMDLAQVWRLVSEHPARVLRLPDRGMIAPGKRADLVVVNARSRQIEATICDGRLGYVTGEAADRFRDARLVPALAAE</sequence>
<keyword evidence="2 4" id="KW-0378">Hydrolase</keyword>
<keyword evidence="5" id="KW-1185">Reference proteome</keyword>
<dbReference type="Gene3D" id="3.20.20.140">
    <property type="entry name" value="Metal-dependent hydrolases"/>
    <property type="match status" value="1"/>
</dbReference>
<evidence type="ECO:0000313" key="5">
    <source>
        <dbReference type="Proteomes" id="UP000318483"/>
    </source>
</evidence>
<dbReference type="KEGG" id="lit:FPZ52_06970"/>
<dbReference type="SUPFAM" id="SSF51338">
    <property type="entry name" value="Composite domain of metallo-dependent hydrolases"/>
    <property type="match status" value="1"/>
</dbReference>
<name>A0A5B8J509_9RHOB</name>
<reference evidence="4 5" key="1">
    <citation type="submission" date="2019-07" db="EMBL/GenBank/DDBJ databases">
        <title>Litoreibacter alkalisoli sp. nov., isolated from saline-alkaline soil.</title>
        <authorList>
            <person name="Wang S."/>
            <person name="Xu L."/>
            <person name="Xing Y.-T."/>
            <person name="Sun J.-Q."/>
        </authorList>
    </citation>
    <scope>NUCLEOTIDE SEQUENCE [LARGE SCALE GENOMIC DNA]</scope>
    <source>
        <strain evidence="4 5">LN3S51</strain>
    </source>
</reference>
<comment type="similarity">
    <text evidence="1">Belongs to the metallo-dependent hydrolases superfamily. NagA family.</text>
</comment>
<evidence type="ECO:0000256" key="1">
    <source>
        <dbReference type="ARBA" id="ARBA00010716"/>
    </source>
</evidence>
<proteinExistence type="inferred from homology"/>
<dbReference type="Proteomes" id="UP000318483">
    <property type="component" value="Chromosome"/>
</dbReference>
<dbReference type="InterPro" id="IPR032466">
    <property type="entry name" value="Metal_Hydrolase"/>
</dbReference>
<dbReference type="OrthoDB" id="9785413at2"/>
<protein>
    <submittedName>
        <fullName evidence="4">Amidohydrolase family protein</fullName>
    </submittedName>
</protein>
<dbReference type="PANTHER" id="PTHR11113:SF14">
    <property type="entry name" value="N-ACETYLGLUCOSAMINE-6-PHOSPHATE DEACETYLASE"/>
    <property type="match status" value="1"/>
</dbReference>
<dbReference type="Pfam" id="PF01979">
    <property type="entry name" value="Amidohydro_1"/>
    <property type="match status" value="1"/>
</dbReference>
<dbReference type="AlphaFoldDB" id="A0A5B8J509"/>
<feature type="domain" description="Amidohydrolase-related" evidence="3">
    <location>
        <begin position="173"/>
        <end position="355"/>
    </location>
</feature>
<accession>A0A5B8J509</accession>
<dbReference type="Gene3D" id="2.30.40.10">
    <property type="entry name" value="Urease, subunit C, domain 1"/>
    <property type="match status" value="1"/>
</dbReference>
<organism evidence="4 5">
    <name type="scientific">Qingshengfaniella alkalisoli</name>
    <dbReference type="NCBI Taxonomy" id="2599296"/>
    <lineage>
        <taxon>Bacteria</taxon>
        <taxon>Pseudomonadati</taxon>
        <taxon>Pseudomonadota</taxon>
        <taxon>Alphaproteobacteria</taxon>
        <taxon>Rhodobacterales</taxon>
        <taxon>Paracoccaceae</taxon>
        <taxon>Qingshengfaniella</taxon>
    </lineage>
</organism>
<dbReference type="SUPFAM" id="SSF51556">
    <property type="entry name" value="Metallo-dependent hydrolases"/>
    <property type="match status" value="2"/>
</dbReference>
<gene>
    <name evidence="4" type="ORF">FPZ52_06970</name>
</gene>
<dbReference type="InterPro" id="IPR011059">
    <property type="entry name" value="Metal-dep_hydrolase_composite"/>
</dbReference>
<dbReference type="PANTHER" id="PTHR11113">
    <property type="entry name" value="N-ACETYLGLUCOSAMINE-6-PHOSPHATE DEACETYLASE"/>
    <property type="match status" value="1"/>
</dbReference>
<evidence type="ECO:0000313" key="4">
    <source>
        <dbReference type="EMBL" id="QDY69390.1"/>
    </source>
</evidence>
<dbReference type="GO" id="GO:0008448">
    <property type="term" value="F:N-acetylglucosamine-6-phosphate deacetylase activity"/>
    <property type="evidence" value="ECO:0007669"/>
    <property type="project" value="TreeGrafter"/>
</dbReference>
<dbReference type="GO" id="GO:0006046">
    <property type="term" value="P:N-acetylglucosamine catabolic process"/>
    <property type="evidence" value="ECO:0007669"/>
    <property type="project" value="TreeGrafter"/>
</dbReference>
<evidence type="ECO:0000259" key="3">
    <source>
        <dbReference type="Pfam" id="PF01979"/>
    </source>
</evidence>